<accession>A0A2T8IBI6</accession>
<evidence type="ECO:0000313" key="10">
    <source>
        <dbReference type="EMBL" id="PVH35044.1"/>
    </source>
</evidence>
<keyword evidence="4" id="KW-0677">Repeat</keyword>
<evidence type="ECO:0000256" key="5">
    <source>
        <dbReference type="ARBA" id="ARBA00022771"/>
    </source>
</evidence>
<dbReference type="GO" id="GO:0043488">
    <property type="term" value="P:regulation of mRNA stability"/>
    <property type="evidence" value="ECO:0007669"/>
    <property type="project" value="InterPro"/>
</dbReference>
<proteinExistence type="inferred from homology"/>
<dbReference type="Gramene" id="PVH35044">
    <property type="protein sequence ID" value="PVH35044"/>
    <property type="gene ID" value="PAHAL_7G093500"/>
</dbReference>
<evidence type="ECO:0000256" key="8">
    <source>
        <dbReference type="SAM" id="MobiDB-lite"/>
    </source>
</evidence>
<protein>
    <recommendedName>
        <fullName evidence="9">PWI domain-containing protein</fullName>
    </recommendedName>
</protein>
<dbReference type="GO" id="GO:0005737">
    <property type="term" value="C:cytoplasm"/>
    <property type="evidence" value="ECO:0007669"/>
    <property type="project" value="TreeGrafter"/>
</dbReference>
<dbReference type="GO" id="GO:0005634">
    <property type="term" value="C:nucleus"/>
    <property type="evidence" value="ECO:0007669"/>
    <property type="project" value="UniProtKB-SubCell"/>
</dbReference>
<dbReference type="Proteomes" id="UP000243499">
    <property type="component" value="Chromosome 7"/>
</dbReference>
<feature type="compositionally biased region" description="Basic and acidic residues" evidence="8">
    <location>
        <begin position="446"/>
        <end position="457"/>
    </location>
</feature>
<dbReference type="GO" id="GO:0008270">
    <property type="term" value="F:zinc ion binding"/>
    <property type="evidence" value="ECO:0007669"/>
    <property type="project" value="UniProtKB-KW"/>
</dbReference>
<dbReference type="InterPro" id="IPR002483">
    <property type="entry name" value="PWI_dom"/>
</dbReference>
<keyword evidence="5" id="KW-0863">Zinc-finger</keyword>
<reference evidence="10" key="1">
    <citation type="submission" date="2018-04" db="EMBL/GenBank/DDBJ databases">
        <title>WGS assembly of Panicum hallii.</title>
        <authorList>
            <person name="Lovell J."/>
            <person name="Jenkins J."/>
            <person name="Lowry D."/>
            <person name="Mamidi S."/>
            <person name="Sreedasyam A."/>
            <person name="Weng X."/>
            <person name="Barry K."/>
            <person name="Bonette J."/>
            <person name="Campitelli B."/>
            <person name="Daum C."/>
            <person name="Gordon S."/>
            <person name="Gould B."/>
            <person name="Lipzen A."/>
            <person name="Macqueen A."/>
            <person name="Palacio-Mejia J."/>
            <person name="Plott C."/>
            <person name="Shakirov E."/>
            <person name="Shu S."/>
            <person name="Yoshinaga Y."/>
            <person name="Zane M."/>
            <person name="Rokhsar D."/>
            <person name="Grimwood J."/>
            <person name="Schmutz J."/>
            <person name="Juenger T."/>
        </authorList>
    </citation>
    <scope>NUCLEOTIDE SEQUENCE [LARGE SCALE GENOMIC DNA]</scope>
    <source>
        <strain evidence="10">FIL2</strain>
    </source>
</reference>
<evidence type="ECO:0000256" key="1">
    <source>
        <dbReference type="ARBA" id="ARBA00004123"/>
    </source>
</evidence>
<evidence type="ECO:0000256" key="2">
    <source>
        <dbReference type="ARBA" id="ARBA00008423"/>
    </source>
</evidence>
<evidence type="ECO:0000256" key="4">
    <source>
        <dbReference type="ARBA" id="ARBA00022737"/>
    </source>
</evidence>
<keyword evidence="7" id="KW-0539">Nucleus</keyword>
<dbReference type="AlphaFoldDB" id="A0A2T8IBI6"/>
<dbReference type="PANTHER" id="PTHR14738">
    <property type="entry name" value="ZINC FINGER CCCH DOMAIN-CONTAINING PROTEIN 14"/>
    <property type="match status" value="1"/>
</dbReference>
<sequence>MGREATKLDAEQQQLLLRRCRRLFTAEERSFRMDRRSQSAFALRAAVADVLPRFLGSYTDETLAEYIVILICNGKHQYQARDDLEAFLGDDSAKFVAWLWSYLSKQAVTSADNCNFEHGMDNEIENLNDKRNLFVAKAHHGHAHDISVPETYHGLHKLDSTTGRNVPPRCISSTVLISPEKSGCDQCIWENQHHKNGQNAASSRSFSERTTQILMQEELHGEHLGRNASTRWLPEAVGIDDGRAPVSLKRRRNVWDRLGKPVVEDCGLVRQTHDISVQNGAHKMPKLMVAEHEQRYHVISNAQNEAGSRKFTTGYTDVNTVQGHQHVGKPNRSRLIGRLSFGEGNVFHGDMGRKNLKDRDVISQKSSLTLPIKSIQSQSLNEFTCDMKDSPAAASEPTCNIFKPSKGHVLASKKLPPLTMRRNSETELSHGEQVSSPAQSKTPSSVHEDGNSCRDKPVKEEILDVKLKLKQMEQDVLKLRSKQAQINNGKQGALSLGSLK</sequence>
<feature type="region of interest" description="Disordered" evidence="8">
    <location>
        <begin position="423"/>
        <end position="457"/>
    </location>
</feature>
<dbReference type="InterPro" id="IPR040366">
    <property type="entry name" value="Nab2/ZC3H14"/>
</dbReference>
<feature type="compositionally biased region" description="Polar residues" evidence="8">
    <location>
        <begin position="432"/>
        <end position="445"/>
    </location>
</feature>
<keyword evidence="3" id="KW-0479">Metal-binding</keyword>
<dbReference type="EMBL" id="CM008052">
    <property type="protein sequence ID" value="PVH35044.1"/>
    <property type="molecule type" value="Genomic_DNA"/>
</dbReference>
<dbReference type="GO" id="GO:0008143">
    <property type="term" value="F:poly(A) binding"/>
    <property type="evidence" value="ECO:0007669"/>
    <property type="project" value="InterPro"/>
</dbReference>
<evidence type="ECO:0000256" key="7">
    <source>
        <dbReference type="ARBA" id="ARBA00023242"/>
    </source>
</evidence>
<keyword evidence="6" id="KW-0862">Zinc</keyword>
<name>A0A2T8IBI6_9POAL</name>
<dbReference type="PANTHER" id="PTHR14738:SF29">
    <property type="entry name" value="ZINC FINGER CCCH DOMAIN-CONTAINING PROTEIN 14"/>
    <property type="match status" value="1"/>
</dbReference>
<evidence type="ECO:0000256" key="6">
    <source>
        <dbReference type="ARBA" id="ARBA00022833"/>
    </source>
</evidence>
<organism evidence="10">
    <name type="scientific">Panicum hallii</name>
    <dbReference type="NCBI Taxonomy" id="206008"/>
    <lineage>
        <taxon>Eukaryota</taxon>
        <taxon>Viridiplantae</taxon>
        <taxon>Streptophyta</taxon>
        <taxon>Embryophyta</taxon>
        <taxon>Tracheophyta</taxon>
        <taxon>Spermatophyta</taxon>
        <taxon>Magnoliopsida</taxon>
        <taxon>Liliopsida</taxon>
        <taxon>Poales</taxon>
        <taxon>Poaceae</taxon>
        <taxon>PACMAD clade</taxon>
        <taxon>Panicoideae</taxon>
        <taxon>Panicodae</taxon>
        <taxon>Paniceae</taxon>
        <taxon>Panicinae</taxon>
        <taxon>Panicum</taxon>
        <taxon>Panicum sect. Panicum</taxon>
    </lineage>
</organism>
<comment type="subcellular location">
    <subcellularLocation>
        <location evidence="1">Nucleus</location>
    </subcellularLocation>
</comment>
<feature type="domain" description="PWI" evidence="9">
    <location>
        <begin position="59"/>
        <end position="105"/>
    </location>
</feature>
<gene>
    <name evidence="10" type="ORF">PAHAL_7G093500</name>
</gene>
<evidence type="ECO:0000259" key="9">
    <source>
        <dbReference type="Pfam" id="PF01480"/>
    </source>
</evidence>
<dbReference type="Pfam" id="PF01480">
    <property type="entry name" value="PWI"/>
    <property type="match status" value="1"/>
</dbReference>
<evidence type="ECO:0000256" key="3">
    <source>
        <dbReference type="ARBA" id="ARBA00022723"/>
    </source>
</evidence>
<comment type="similarity">
    <text evidence="2">Belongs to the ZC3H14 family.</text>
</comment>